<comment type="caution">
    <text evidence="3">The sequence shown here is derived from an EMBL/GenBank/DDBJ whole genome shotgun (WGS) entry which is preliminary data.</text>
</comment>
<sequence>MVVVWWGHCLAAAAAADRVTLFCQRAARVREAARTFNSVRVTGARARVWASSVHDRHRCRFVFVIVSILCTTIYRRPGPVFEYTYIAQMTATAAALKRLEALFDDVKIGDSGAAEPSKTKRASVEKVHFAVTADCDVHGVGAAANARRKSEHLHHHHHHRGSVVSGAAAAVAAVPRRDSVPASIPAASMRRRDSIVLGSPGRDTLCHHPSSFPSSLRRDSLASSTSSLRRDSVNSSARRDSLSSPSPPHSSPLSAAASGVVLRRDSAGAGRKDSLTAVPAWRRYSTDSLDSVRRNSWDPSGRRGSSGSSAGCEDPIWEETSRVSQLAGAAGLRCIS</sequence>
<proteinExistence type="predicted"/>
<dbReference type="OrthoDB" id="6623467at2759"/>
<evidence type="ECO:0000256" key="1">
    <source>
        <dbReference type="SAM" id="MobiDB-lite"/>
    </source>
</evidence>
<evidence type="ECO:0000313" key="3">
    <source>
        <dbReference type="EMBL" id="KAF0761767.1"/>
    </source>
</evidence>
<dbReference type="AlphaFoldDB" id="A0A6G0YUY2"/>
<reference evidence="3 4" key="1">
    <citation type="submission" date="2019-08" db="EMBL/GenBank/DDBJ databases">
        <title>Whole genome of Aphis craccivora.</title>
        <authorList>
            <person name="Voronova N.V."/>
            <person name="Shulinski R.S."/>
            <person name="Bandarenka Y.V."/>
            <person name="Zhorov D.G."/>
            <person name="Warner D."/>
        </authorList>
    </citation>
    <scope>NUCLEOTIDE SEQUENCE [LARGE SCALE GENOMIC DNA]</scope>
    <source>
        <strain evidence="3">180601</strain>
        <tissue evidence="3">Whole Body</tissue>
    </source>
</reference>
<accession>A0A6G0YUY2</accession>
<protein>
    <submittedName>
        <fullName evidence="3">WD repeat-containing protein 47 isoform X2</fullName>
    </submittedName>
</protein>
<dbReference type="EMBL" id="VUJU01002306">
    <property type="protein sequence ID" value="KAF0761767.1"/>
    <property type="molecule type" value="Genomic_DNA"/>
</dbReference>
<evidence type="ECO:0000256" key="2">
    <source>
        <dbReference type="SAM" id="SignalP"/>
    </source>
</evidence>
<feature type="region of interest" description="Disordered" evidence="1">
    <location>
        <begin position="196"/>
        <end position="259"/>
    </location>
</feature>
<name>A0A6G0YUY2_APHCR</name>
<feature type="region of interest" description="Disordered" evidence="1">
    <location>
        <begin position="289"/>
        <end position="316"/>
    </location>
</feature>
<evidence type="ECO:0000313" key="4">
    <source>
        <dbReference type="Proteomes" id="UP000478052"/>
    </source>
</evidence>
<feature type="compositionally biased region" description="Basic and acidic residues" evidence="1">
    <location>
        <begin position="228"/>
        <end position="241"/>
    </location>
</feature>
<keyword evidence="2" id="KW-0732">Signal</keyword>
<feature type="signal peptide" evidence="2">
    <location>
        <begin position="1"/>
        <end position="16"/>
    </location>
</feature>
<feature type="chain" id="PRO_5026263708" evidence="2">
    <location>
        <begin position="17"/>
        <end position="336"/>
    </location>
</feature>
<organism evidence="3 4">
    <name type="scientific">Aphis craccivora</name>
    <name type="common">Cowpea aphid</name>
    <dbReference type="NCBI Taxonomy" id="307492"/>
    <lineage>
        <taxon>Eukaryota</taxon>
        <taxon>Metazoa</taxon>
        <taxon>Ecdysozoa</taxon>
        <taxon>Arthropoda</taxon>
        <taxon>Hexapoda</taxon>
        <taxon>Insecta</taxon>
        <taxon>Pterygota</taxon>
        <taxon>Neoptera</taxon>
        <taxon>Paraneoptera</taxon>
        <taxon>Hemiptera</taxon>
        <taxon>Sternorrhyncha</taxon>
        <taxon>Aphidomorpha</taxon>
        <taxon>Aphidoidea</taxon>
        <taxon>Aphididae</taxon>
        <taxon>Aphidini</taxon>
        <taxon>Aphis</taxon>
        <taxon>Aphis</taxon>
    </lineage>
</organism>
<gene>
    <name evidence="3" type="ORF">FWK35_00030195</name>
</gene>
<keyword evidence="4" id="KW-1185">Reference proteome</keyword>
<dbReference type="Proteomes" id="UP000478052">
    <property type="component" value="Unassembled WGS sequence"/>
</dbReference>